<dbReference type="Gene3D" id="1.10.10.10">
    <property type="entry name" value="Winged helix-like DNA-binding domain superfamily/Winged helix DNA-binding domain"/>
    <property type="match status" value="1"/>
</dbReference>
<evidence type="ECO:0000259" key="4">
    <source>
        <dbReference type="PROSITE" id="PS51504"/>
    </source>
</evidence>
<dbReference type="GO" id="GO:0003677">
    <property type="term" value="F:DNA binding"/>
    <property type="evidence" value="ECO:0007669"/>
    <property type="project" value="UniProtKB-KW"/>
</dbReference>
<comment type="subcellular location">
    <subcellularLocation>
        <location evidence="2">Nucleus</location>
    </subcellularLocation>
</comment>
<keyword evidence="2" id="KW-0539">Nucleus</keyword>
<dbReference type="GO" id="GO:0005634">
    <property type="term" value="C:nucleus"/>
    <property type="evidence" value="ECO:0007669"/>
    <property type="project" value="UniProtKB-SubCell"/>
</dbReference>
<dbReference type="AlphaFoldDB" id="A0A3B4UH01"/>
<accession>A0A3B4UH01</accession>
<dbReference type="InterPro" id="IPR005819">
    <property type="entry name" value="H1/H5"/>
</dbReference>
<dbReference type="SMART" id="SM00526">
    <property type="entry name" value="H15"/>
    <property type="match status" value="1"/>
</dbReference>
<dbReference type="Ensembl" id="ENSSDUT00000018230.1">
    <property type="protein sequence ID" value="ENSSDUP00000017904.1"/>
    <property type="gene ID" value="ENSSDUG00000013079.1"/>
</dbReference>
<keyword evidence="6" id="KW-1185">Reference proteome</keyword>
<dbReference type="Pfam" id="PF00538">
    <property type="entry name" value="Linker_histone"/>
    <property type="match status" value="1"/>
</dbReference>
<feature type="domain" description="H15" evidence="4">
    <location>
        <begin position="29"/>
        <end position="102"/>
    </location>
</feature>
<proteinExistence type="inferred from homology"/>
<dbReference type="PRINTS" id="PR00624">
    <property type="entry name" value="HISTONEH5"/>
</dbReference>
<evidence type="ECO:0000256" key="1">
    <source>
        <dbReference type="ARBA" id="ARBA00023125"/>
    </source>
</evidence>
<dbReference type="InterPro" id="IPR005818">
    <property type="entry name" value="Histone_H1/H5_H15"/>
</dbReference>
<dbReference type="GO" id="GO:0030527">
    <property type="term" value="F:structural constituent of chromatin"/>
    <property type="evidence" value="ECO:0007669"/>
    <property type="project" value="InterPro"/>
</dbReference>
<protein>
    <recommendedName>
        <fullName evidence="4">H15 domain-containing protein</fullName>
    </recommendedName>
</protein>
<dbReference type="GO" id="GO:0006334">
    <property type="term" value="P:nucleosome assembly"/>
    <property type="evidence" value="ECO:0007669"/>
    <property type="project" value="InterPro"/>
</dbReference>
<organism evidence="5 6">
    <name type="scientific">Seriola dumerili</name>
    <name type="common">Greater amberjack</name>
    <name type="synonym">Caranx dumerili</name>
    <dbReference type="NCBI Taxonomy" id="41447"/>
    <lineage>
        <taxon>Eukaryota</taxon>
        <taxon>Metazoa</taxon>
        <taxon>Chordata</taxon>
        <taxon>Craniata</taxon>
        <taxon>Vertebrata</taxon>
        <taxon>Euteleostomi</taxon>
        <taxon>Actinopterygii</taxon>
        <taxon>Neopterygii</taxon>
        <taxon>Teleostei</taxon>
        <taxon>Neoteleostei</taxon>
        <taxon>Acanthomorphata</taxon>
        <taxon>Carangaria</taxon>
        <taxon>Carangiformes</taxon>
        <taxon>Carangidae</taxon>
        <taxon>Seriola</taxon>
    </lineage>
</organism>
<dbReference type="GO" id="GO:0000786">
    <property type="term" value="C:nucleosome"/>
    <property type="evidence" value="ECO:0007669"/>
    <property type="project" value="InterPro"/>
</dbReference>
<evidence type="ECO:0000256" key="2">
    <source>
        <dbReference type="RuleBase" id="RU003894"/>
    </source>
</evidence>
<reference evidence="5" key="1">
    <citation type="submission" date="2025-08" db="UniProtKB">
        <authorList>
            <consortium name="Ensembl"/>
        </authorList>
    </citation>
    <scope>IDENTIFICATION</scope>
</reference>
<dbReference type="SUPFAM" id="SSF46785">
    <property type="entry name" value="Winged helix' DNA-binding domain"/>
    <property type="match status" value="1"/>
</dbReference>
<comment type="similarity">
    <text evidence="2">Belongs to the histone H1/H5 family.</text>
</comment>
<dbReference type="OMA" id="ICLHIEL"/>
<reference evidence="5" key="2">
    <citation type="submission" date="2025-09" db="UniProtKB">
        <authorList>
            <consortium name="Ensembl"/>
        </authorList>
    </citation>
    <scope>IDENTIFICATION</scope>
</reference>
<name>A0A3B4UH01_SERDU</name>
<feature type="compositionally biased region" description="Basic residues" evidence="3">
    <location>
        <begin position="17"/>
        <end position="27"/>
    </location>
</feature>
<evidence type="ECO:0000313" key="5">
    <source>
        <dbReference type="Ensembl" id="ENSSDUP00000017904.1"/>
    </source>
</evidence>
<keyword evidence="1 2" id="KW-0238">DNA-binding</keyword>
<dbReference type="GeneTree" id="ENSGT00950000183089"/>
<feature type="region of interest" description="Disordered" evidence="3">
    <location>
        <begin position="90"/>
        <end position="125"/>
    </location>
</feature>
<feature type="region of interest" description="Disordered" evidence="3">
    <location>
        <begin position="1"/>
        <end position="33"/>
    </location>
</feature>
<dbReference type="STRING" id="41447.ENSSDUP00000017904"/>
<feature type="compositionally biased region" description="Low complexity" evidence="3">
    <location>
        <begin position="1"/>
        <end position="16"/>
    </location>
</feature>
<dbReference type="PROSITE" id="PS51504">
    <property type="entry name" value="H15"/>
    <property type="match status" value="1"/>
</dbReference>
<evidence type="ECO:0000313" key="6">
    <source>
        <dbReference type="Proteomes" id="UP000261420"/>
    </source>
</evidence>
<dbReference type="InterPro" id="IPR036388">
    <property type="entry name" value="WH-like_DNA-bd_sf"/>
</dbReference>
<dbReference type="Proteomes" id="UP000261420">
    <property type="component" value="Unplaced"/>
</dbReference>
<dbReference type="InterPro" id="IPR036390">
    <property type="entry name" value="WH_DNA-bd_sf"/>
</dbReference>
<dbReference type="CDD" id="cd00073">
    <property type="entry name" value="H15"/>
    <property type="match status" value="1"/>
</dbReference>
<keyword evidence="2" id="KW-0158">Chromosome</keyword>
<feature type="compositionally biased region" description="Polar residues" evidence="3">
    <location>
        <begin position="116"/>
        <end position="125"/>
    </location>
</feature>
<evidence type="ECO:0000256" key="3">
    <source>
        <dbReference type="SAM" id="MobiDB-lite"/>
    </source>
</evidence>
<sequence>MAEVAPAAPAAAAPAKAAKKKAAKPSKKTGPGASELILKAVSASKERKGLSYVALKKSLAAQGYDVEHNSAHVRRAIKTLVGKGALVQTKGTGASGSFKAKGDYTQEGCEEGGEAQSCQAQEDWR</sequence>